<dbReference type="Proteomes" id="UP000187506">
    <property type="component" value="Chromosome"/>
</dbReference>
<organism evidence="3 4">
    <name type="scientific">Lacinutrix venerupis</name>
    <dbReference type="NCBI Taxonomy" id="1486034"/>
    <lineage>
        <taxon>Bacteria</taxon>
        <taxon>Pseudomonadati</taxon>
        <taxon>Bacteroidota</taxon>
        <taxon>Flavobacteriia</taxon>
        <taxon>Flavobacteriales</taxon>
        <taxon>Flavobacteriaceae</taxon>
        <taxon>Lacinutrix</taxon>
    </lineage>
</organism>
<evidence type="ECO:0000313" key="3">
    <source>
        <dbReference type="EMBL" id="APY00040.1"/>
    </source>
</evidence>
<dbReference type="AlphaFoldDB" id="A0AAC9PWM6"/>
<evidence type="ECO:0000313" key="4">
    <source>
        <dbReference type="Proteomes" id="UP000187506"/>
    </source>
</evidence>
<proteinExistence type="predicted"/>
<dbReference type="InterPro" id="IPR036249">
    <property type="entry name" value="Thioredoxin-like_sf"/>
</dbReference>
<evidence type="ECO:0000259" key="2">
    <source>
        <dbReference type="PROSITE" id="PS51352"/>
    </source>
</evidence>
<gene>
    <name evidence="3" type="ORF">BWR22_06865</name>
</gene>
<reference evidence="3 4" key="1">
    <citation type="submission" date="2017-01" db="EMBL/GenBank/DDBJ databases">
        <title>Complete genome of Lacinutrix venerupis DOK2-8 isolated from seawater in Dokdo.</title>
        <authorList>
            <person name="Chi W.-J."/>
            <person name="Kim J.H."/>
        </authorList>
    </citation>
    <scope>NUCLEOTIDE SEQUENCE [LARGE SCALE GENOMIC DNA]</scope>
    <source>
        <strain evidence="3 4">DOK2-8</strain>
    </source>
</reference>
<protein>
    <recommendedName>
        <fullName evidence="2">Thioredoxin domain-containing protein</fullName>
    </recommendedName>
</protein>
<dbReference type="SUPFAM" id="SSF52833">
    <property type="entry name" value="Thioredoxin-like"/>
    <property type="match status" value="1"/>
</dbReference>
<keyword evidence="4" id="KW-1185">Reference proteome</keyword>
<keyword evidence="1" id="KW-0732">Signal</keyword>
<feature type="signal peptide" evidence="1">
    <location>
        <begin position="1"/>
        <end position="25"/>
    </location>
</feature>
<dbReference type="InterPro" id="IPR013766">
    <property type="entry name" value="Thioredoxin_domain"/>
</dbReference>
<dbReference type="EMBL" id="CP019352">
    <property type="protein sequence ID" value="APY00040.1"/>
    <property type="molecule type" value="Genomic_DNA"/>
</dbReference>
<dbReference type="PROSITE" id="PS51352">
    <property type="entry name" value="THIOREDOXIN_2"/>
    <property type="match status" value="1"/>
</dbReference>
<dbReference type="PROSITE" id="PS51257">
    <property type="entry name" value="PROKAR_LIPOPROTEIN"/>
    <property type="match status" value="1"/>
</dbReference>
<accession>A0AAC9PWM6</accession>
<feature type="chain" id="PRO_5042283513" description="Thioredoxin domain-containing protein" evidence="1">
    <location>
        <begin position="26"/>
        <end position="480"/>
    </location>
</feature>
<evidence type="ECO:0000256" key="1">
    <source>
        <dbReference type="SAM" id="SignalP"/>
    </source>
</evidence>
<dbReference type="Gene3D" id="3.40.30.10">
    <property type="entry name" value="Glutaredoxin"/>
    <property type="match status" value="1"/>
</dbReference>
<sequence>MRTLFMKFNFLSLILLLVCSLFSCKDDKDETGVNEAFIGGEIVNPNSNYIVFKKADVPLDTVFLNSENRFSYKLSNFEPGFFGFFDGREYQNILVEPNDNLLLRLNTIDFDESLVFTGKGARENNFLMELYLKNEKDDENILGLGQKDAEEFDSIFRESRDLKLKKLEKLKAKYNTSPFFNEIAEKSINYEYYAHKELYPLANYKISELDAFNSLPEDFYDYRENIDYNDEDLKDYSPYVSFLRFHFNNIALQKHFSHSKDSEYNKLDLHYNLDKLELIDKYVSNEDIKNNLLKFVISQFITFSKNTEHYDAILESFKNKSTNLEDIKVSTQFINSYKRLKPGNRLPQITLLDNKDKEINLNELIKKPTVVYFWSKKNKNHLIYSHKRVKELNVKYPEFNFIAINVDSISYKEQVRILKRNEVRINNEYRFKSPKQSKLTLSVKPIQKVFILNKNGEIVNAKANMFGIVFEQELLGVLNQ</sequence>
<dbReference type="KEGG" id="lvn:BWR22_06865"/>
<name>A0AAC9PWM6_9FLAO</name>
<feature type="domain" description="Thioredoxin" evidence="2">
    <location>
        <begin position="340"/>
        <end position="480"/>
    </location>
</feature>